<dbReference type="InterPro" id="IPR024500">
    <property type="entry name" value="DUF3074"/>
</dbReference>
<feature type="compositionally biased region" description="Low complexity" evidence="1">
    <location>
        <begin position="65"/>
        <end position="74"/>
    </location>
</feature>
<evidence type="ECO:0000313" key="3">
    <source>
        <dbReference type="EMBL" id="KAK8056544.1"/>
    </source>
</evidence>
<feature type="domain" description="DUF3074" evidence="2">
    <location>
        <begin position="112"/>
        <end position="362"/>
    </location>
</feature>
<dbReference type="Gene3D" id="3.30.530.20">
    <property type="match status" value="1"/>
</dbReference>
<name>A0ABR1UCC5_9PEZI</name>
<dbReference type="EMBL" id="JAQQWK010000001">
    <property type="protein sequence ID" value="KAK8056544.1"/>
    <property type="molecule type" value="Genomic_DNA"/>
</dbReference>
<feature type="region of interest" description="Disordered" evidence="1">
    <location>
        <begin position="450"/>
        <end position="607"/>
    </location>
</feature>
<dbReference type="PANTHER" id="PTHR40370:SF1">
    <property type="entry name" value="DUF3074 DOMAIN-CONTAINING PROTEIN"/>
    <property type="match status" value="1"/>
</dbReference>
<dbReference type="PANTHER" id="PTHR40370">
    <property type="entry name" value="EXPRESSED PROTEIN"/>
    <property type="match status" value="1"/>
</dbReference>
<dbReference type="SUPFAM" id="SSF55961">
    <property type="entry name" value="Bet v1-like"/>
    <property type="match status" value="1"/>
</dbReference>
<organism evidence="3 4">
    <name type="scientific">Apiospora rasikravindrae</name>
    <dbReference type="NCBI Taxonomy" id="990691"/>
    <lineage>
        <taxon>Eukaryota</taxon>
        <taxon>Fungi</taxon>
        <taxon>Dikarya</taxon>
        <taxon>Ascomycota</taxon>
        <taxon>Pezizomycotina</taxon>
        <taxon>Sordariomycetes</taxon>
        <taxon>Xylariomycetidae</taxon>
        <taxon>Amphisphaeriales</taxon>
        <taxon>Apiosporaceae</taxon>
        <taxon>Apiospora</taxon>
    </lineage>
</organism>
<evidence type="ECO:0000313" key="4">
    <source>
        <dbReference type="Proteomes" id="UP001444661"/>
    </source>
</evidence>
<feature type="compositionally biased region" description="Polar residues" evidence="1">
    <location>
        <begin position="491"/>
        <end position="516"/>
    </location>
</feature>
<feature type="region of interest" description="Disordered" evidence="1">
    <location>
        <begin position="44"/>
        <end position="76"/>
    </location>
</feature>
<reference evidence="3 4" key="1">
    <citation type="submission" date="2023-01" db="EMBL/GenBank/DDBJ databases">
        <title>Analysis of 21 Apiospora genomes using comparative genomics revels a genus with tremendous synthesis potential of carbohydrate active enzymes and secondary metabolites.</title>
        <authorList>
            <person name="Sorensen T."/>
        </authorList>
    </citation>
    <scope>NUCLEOTIDE SEQUENCE [LARGE SCALE GENOMIC DNA]</scope>
    <source>
        <strain evidence="3 4">CBS 33761</strain>
    </source>
</reference>
<dbReference type="Pfam" id="PF11274">
    <property type="entry name" value="DUF3074"/>
    <property type="match status" value="1"/>
</dbReference>
<evidence type="ECO:0000259" key="2">
    <source>
        <dbReference type="Pfam" id="PF11274"/>
    </source>
</evidence>
<dbReference type="Proteomes" id="UP001444661">
    <property type="component" value="Unassembled WGS sequence"/>
</dbReference>
<accession>A0ABR1UCC5</accession>
<feature type="compositionally biased region" description="Low complexity" evidence="1">
    <location>
        <begin position="451"/>
        <end position="469"/>
    </location>
</feature>
<proteinExistence type="predicted"/>
<comment type="caution">
    <text evidence="3">The sequence shown here is derived from an EMBL/GenBank/DDBJ whole genome shotgun (WGS) entry which is preliminary data.</text>
</comment>
<protein>
    <submittedName>
        <fullName evidence="3">Reticulon-4-interacting protein 1-mitochondrial</fullName>
    </submittedName>
</protein>
<feature type="compositionally biased region" description="Basic and acidic residues" evidence="1">
    <location>
        <begin position="517"/>
        <end position="607"/>
    </location>
</feature>
<evidence type="ECO:0000256" key="1">
    <source>
        <dbReference type="SAM" id="MobiDB-lite"/>
    </source>
</evidence>
<dbReference type="InterPro" id="IPR023393">
    <property type="entry name" value="START-like_dom_sf"/>
</dbReference>
<gene>
    <name evidence="3" type="ORF">PG993_001771</name>
</gene>
<sequence>MAHPHDAFKSLAPIDFDQINQDDLKPFLTETFVDAQCLIDSIPGSAAAKQPHPPTGRPRSATDPTATRNAANATERAEHLRKEWKEVQLNPRDNPLGVSVYRMGSKDKKGAWFARRSVHKGLTFERWKLGMETEFAESLKVQGKPGDGKIRGIGADKRAVNQTVDGCGKMQVYQLSAQFPGPTTPREFITLLLTSDTAVDTPTQSKSRYFLIVSKPCTHPECPPRNEYIRGQYESVELIREIKTPRPLRKVRSSIDLGKDEIEAAKHDAAGALGKEALVRSARNATMASSASDVGGQEGRKRGKTIGFAGTEEDQEDGDSETMVEWLMVTRSDPGGSVPRFMVERGTPAGIAGDAKKFLDWVSSMKVDDFPDHDEVSNRIKDQAAEVEEEVPQGIQKQALTEELLGPISESHQDAQEVTGSGGIYGMISNALGVAASVLPNPFGSVKGDNSEMSLSSSDLADDTSSLHSFHSFGSDAASEKPEPEGEALTPSISANTGDVQSTHSSESLAKSNAPSHSEKELRKLEQRREKANQKLKRAQERAMAKKEQDAQRDEATLAKLREKHEREVAKQEAKYRRDMQRLEDKKAHEQRKAEERRRKALEREEKSNLAMELANIRAERDVALKQIDLLKEQVGELQAQNTLLVAKLGRQSKPDLVRADSELTQSTVKNAVEAT</sequence>
<keyword evidence="4" id="KW-1185">Reference proteome</keyword>